<dbReference type="Proteomes" id="UP000515154">
    <property type="component" value="Unplaced"/>
</dbReference>
<dbReference type="PANTHER" id="PTHR45624:SF4">
    <property type="entry name" value="CONGESTED-LIKE TRACHEA PROTEIN-RELATED"/>
    <property type="match status" value="1"/>
</dbReference>
<feature type="transmembrane region" description="Helical" evidence="11">
    <location>
        <begin position="67"/>
        <end position="85"/>
    </location>
</feature>
<evidence type="ECO:0000256" key="11">
    <source>
        <dbReference type="SAM" id="Phobius"/>
    </source>
</evidence>
<dbReference type="InterPro" id="IPR023395">
    <property type="entry name" value="MCP_dom_sf"/>
</dbReference>
<proteinExistence type="inferred from homology"/>
<comment type="subcellular location">
    <subcellularLocation>
        <location evidence="1">Mitochondrion membrane</location>
        <topology evidence="1">Multi-pass membrane protein</topology>
    </subcellularLocation>
</comment>
<evidence type="ECO:0000256" key="6">
    <source>
        <dbReference type="ARBA" id="ARBA00022989"/>
    </source>
</evidence>
<evidence type="ECO:0000313" key="13">
    <source>
        <dbReference type="RefSeq" id="XP_036355084.1"/>
    </source>
</evidence>
<feature type="repeat" description="Solcar" evidence="9">
    <location>
        <begin position="182"/>
        <end position="268"/>
    </location>
</feature>
<evidence type="ECO:0000256" key="5">
    <source>
        <dbReference type="ARBA" id="ARBA00022737"/>
    </source>
</evidence>
<protein>
    <submittedName>
        <fullName evidence="13">Mitochondrial carnitine/acylcarnitine carrier protein-like</fullName>
    </submittedName>
</protein>
<dbReference type="InterPro" id="IPR050567">
    <property type="entry name" value="Mitochondrial_Carrier"/>
</dbReference>
<dbReference type="KEGG" id="osn:118761352"/>
<dbReference type="RefSeq" id="XP_036355084.1">
    <property type="nucleotide sequence ID" value="XM_036499191.1"/>
</dbReference>
<feature type="transmembrane region" description="Helical" evidence="11">
    <location>
        <begin position="91"/>
        <end position="108"/>
    </location>
</feature>
<dbReference type="Gene3D" id="1.50.40.10">
    <property type="entry name" value="Mitochondrial carrier domain"/>
    <property type="match status" value="2"/>
</dbReference>
<name>A0A7E6EIJ5_9MOLL</name>
<sequence length="276" mass="30475">MTGQQSLFKDLLAGGFGGTCLVASGFPFDTIKVRLQTSTATSNGLSPVYTNATDCARKILKNEVLEIFLSGIFWILPQYMLYAFLATTYTNILSAGLLSGIFTVILMAPGERIKCLLQVQTNSQVKLYNGPIDCAKKLFKEGGMRSIYKGSLLTLYRDVPGSGAYFLTYNLLKDKLSSDEGLSPLKTLFAGGMAGVFNWVVSMPQDMIKSRFQTASVNTYPNGLRDVVSEIMREGGPLGFYRGFAPVIVRAFFANAVLFFVYFRCVSWDMKQLFGR</sequence>
<dbReference type="GO" id="GO:0015227">
    <property type="term" value="F:O-acyl-L-carnitine transmembrane transporter activity"/>
    <property type="evidence" value="ECO:0007669"/>
    <property type="project" value="TreeGrafter"/>
</dbReference>
<reference evidence="13" key="1">
    <citation type="submission" date="2025-08" db="UniProtKB">
        <authorList>
            <consortium name="RefSeq"/>
        </authorList>
    </citation>
    <scope>IDENTIFICATION</scope>
</reference>
<gene>
    <name evidence="13" type="primary">LOC118761352</name>
</gene>
<dbReference type="GO" id="GO:0006839">
    <property type="term" value="P:mitochondrial transport"/>
    <property type="evidence" value="ECO:0007669"/>
    <property type="project" value="TreeGrafter"/>
</dbReference>
<keyword evidence="8 9" id="KW-0472">Membrane</keyword>
<evidence type="ECO:0000256" key="4">
    <source>
        <dbReference type="ARBA" id="ARBA00022692"/>
    </source>
</evidence>
<keyword evidence="3 10" id="KW-0813">Transport</keyword>
<keyword evidence="6 11" id="KW-1133">Transmembrane helix</keyword>
<dbReference type="SUPFAM" id="SSF103506">
    <property type="entry name" value="Mitochondrial carrier"/>
    <property type="match status" value="1"/>
</dbReference>
<dbReference type="PANTHER" id="PTHR45624">
    <property type="entry name" value="MITOCHONDRIAL BASIC AMINO ACIDS TRANSPORTER-RELATED"/>
    <property type="match status" value="1"/>
</dbReference>
<evidence type="ECO:0000256" key="9">
    <source>
        <dbReference type="PROSITE-ProRule" id="PRU00282"/>
    </source>
</evidence>
<evidence type="ECO:0000256" key="10">
    <source>
        <dbReference type="RuleBase" id="RU000488"/>
    </source>
</evidence>
<evidence type="ECO:0000256" key="1">
    <source>
        <dbReference type="ARBA" id="ARBA00004225"/>
    </source>
</evidence>
<evidence type="ECO:0000256" key="2">
    <source>
        <dbReference type="ARBA" id="ARBA00006375"/>
    </source>
</evidence>
<dbReference type="GO" id="GO:0031966">
    <property type="term" value="C:mitochondrial membrane"/>
    <property type="evidence" value="ECO:0007669"/>
    <property type="project" value="UniProtKB-SubCell"/>
</dbReference>
<dbReference type="AlphaFoldDB" id="A0A7E6EIJ5"/>
<dbReference type="Pfam" id="PF00153">
    <property type="entry name" value="Mito_carr"/>
    <property type="match status" value="3"/>
</dbReference>
<keyword evidence="7" id="KW-0496">Mitochondrion</keyword>
<dbReference type="PROSITE" id="PS50920">
    <property type="entry name" value="SOLCAR"/>
    <property type="match status" value="2"/>
</dbReference>
<keyword evidence="12" id="KW-1185">Reference proteome</keyword>
<keyword evidence="5" id="KW-0677">Repeat</keyword>
<dbReference type="InterPro" id="IPR018108">
    <property type="entry name" value="MCP_transmembrane"/>
</dbReference>
<feature type="repeat" description="Solcar" evidence="9">
    <location>
        <begin position="87"/>
        <end position="175"/>
    </location>
</feature>
<evidence type="ECO:0000313" key="12">
    <source>
        <dbReference type="Proteomes" id="UP000515154"/>
    </source>
</evidence>
<evidence type="ECO:0000256" key="7">
    <source>
        <dbReference type="ARBA" id="ARBA00023128"/>
    </source>
</evidence>
<accession>A0A7E6EIJ5</accession>
<organism evidence="12 13">
    <name type="scientific">Octopus sinensis</name>
    <name type="common">East Asian common octopus</name>
    <dbReference type="NCBI Taxonomy" id="2607531"/>
    <lineage>
        <taxon>Eukaryota</taxon>
        <taxon>Metazoa</taxon>
        <taxon>Spiralia</taxon>
        <taxon>Lophotrochozoa</taxon>
        <taxon>Mollusca</taxon>
        <taxon>Cephalopoda</taxon>
        <taxon>Coleoidea</taxon>
        <taxon>Octopodiformes</taxon>
        <taxon>Octopoda</taxon>
        <taxon>Incirrata</taxon>
        <taxon>Octopodidae</taxon>
        <taxon>Octopus</taxon>
    </lineage>
</organism>
<evidence type="ECO:0000256" key="3">
    <source>
        <dbReference type="ARBA" id="ARBA00022448"/>
    </source>
</evidence>
<comment type="similarity">
    <text evidence="2 10">Belongs to the mitochondrial carrier (TC 2.A.29) family.</text>
</comment>
<feature type="transmembrane region" description="Helical" evidence="11">
    <location>
        <begin position="243"/>
        <end position="263"/>
    </location>
</feature>
<feature type="transmembrane region" description="Helical" evidence="11">
    <location>
        <begin position="182"/>
        <end position="201"/>
    </location>
</feature>
<evidence type="ECO:0000256" key="8">
    <source>
        <dbReference type="ARBA" id="ARBA00023136"/>
    </source>
</evidence>
<keyword evidence="4 9" id="KW-0812">Transmembrane</keyword>
<dbReference type="GO" id="GO:1902603">
    <property type="term" value="P:carnitine transmembrane transport"/>
    <property type="evidence" value="ECO:0007669"/>
    <property type="project" value="TreeGrafter"/>
</dbReference>